<dbReference type="InParanoid" id="A0A1Y1Y218"/>
<evidence type="ECO:0000313" key="3">
    <source>
        <dbReference type="Proteomes" id="UP000193498"/>
    </source>
</evidence>
<organism evidence="2 3">
    <name type="scientific">Basidiobolus meristosporus CBS 931.73</name>
    <dbReference type="NCBI Taxonomy" id="1314790"/>
    <lineage>
        <taxon>Eukaryota</taxon>
        <taxon>Fungi</taxon>
        <taxon>Fungi incertae sedis</taxon>
        <taxon>Zoopagomycota</taxon>
        <taxon>Entomophthoromycotina</taxon>
        <taxon>Basidiobolomycetes</taxon>
        <taxon>Basidiobolales</taxon>
        <taxon>Basidiobolaceae</taxon>
        <taxon>Basidiobolus</taxon>
    </lineage>
</organism>
<comment type="caution">
    <text evidence="2">The sequence shown here is derived from an EMBL/GenBank/DDBJ whole genome shotgun (WGS) entry which is preliminary data.</text>
</comment>
<dbReference type="Proteomes" id="UP000193498">
    <property type="component" value="Unassembled WGS sequence"/>
</dbReference>
<dbReference type="AlphaFoldDB" id="A0A1Y1Y218"/>
<reference evidence="2 3" key="1">
    <citation type="submission" date="2016-07" db="EMBL/GenBank/DDBJ databases">
        <title>Pervasive Adenine N6-methylation of Active Genes in Fungi.</title>
        <authorList>
            <consortium name="DOE Joint Genome Institute"/>
            <person name="Mondo S.J."/>
            <person name="Dannebaum R.O."/>
            <person name="Kuo R.C."/>
            <person name="Labutti K."/>
            <person name="Haridas S."/>
            <person name="Kuo A."/>
            <person name="Salamov A."/>
            <person name="Ahrendt S.R."/>
            <person name="Lipzen A."/>
            <person name="Sullivan W."/>
            <person name="Andreopoulos W.B."/>
            <person name="Clum A."/>
            <person name="Lindquist E."/>
            <person name="Daum C."/>
            <person name="Ramamoorthy G.K."/>
            <person name="Gryganskyi A."/>
            <person name="Culley D."/>
            <person name="Magnuson J.K."/>
            <person name="James T.Y."/>
            <person name="O'Malley M.A."/>
            <person name="Stajich J.E."/>
            <person name="Spatafora J.W."/>
            <person name="Visel A."/>
            <person name="Grigoriev I.V."/>
        </authorList>
    </citation>
    <scope>NUCLEOTIDE SEQUENCE [LARGE SCALE GENOMIC DNA]</scope>
    <source>
        <strain evidence="2 3">CBS 931.73</strain>
    </source>
</reference>
<feature type="compositionally biased region" description="Polar residues" evidence="1">
    <location>
        <begin position="178"/>
        <end position="190"/>
    </location>
</feature>
<accession>A0A1Y1Y218</accession>
<feature type="compositionally biased region" description="Polar residues" evidence="1">
    <location>
        <begin position="22"/>
        <end position="46"/>
    </location>
</feature>
<evidence type="ECO:0000313" key="2">
    <source>
        <dbReference type="EMBL" id="ORX91776.1"/>
    </source>
</evidence>
<evidence type="ECO:0000256" key="1">
    <source>
        <dbReference type="SAM" id="MobiDB-lite"/>
    </source>
</evidence>
<protein>
    <submittedName>
        <fullName evidence="2">Uncharacterized protein</fullName>
    </submittedName>
</protein>
<feature type="region of interest" description="Disordered" evidence="1">
    <location>
        <begin position="1"/>
        <end position="49"/>
    </location>
</feature>
<feature type="region of interest" description="Disordered" evidence="1">
    <location>
        <begin position="172"/>
        <end position="213"/>
    </location>
</feature>
<keyword evidence="3" id="KW-1185">Reference proteome</keyword>
<sequence>MKKRAKSRVQSKTLKESEKQGQRTISSYFKSSTDVEGSTAEATNTPEVAACTEITPKRSTKATNKKLEKSVLPKHPKRISMLERWVIQKVGIVPQAARAGVFDELDLDAESSDEEADPASFKRAKLGYFNFSPAVNFYKQFEHRTTEVPQCTDSPARDVFLSLIDEPSDFIRDASPPFSLSQTSNLSDNGSKTEESDNIRPEEADACPTDRAN</sequence>
<gene>
    <name evidence="2" type="ORF">K493DRAFT_339151</name>
</gene>
<name>A0A1Y1Y218_9FUNG</name>
<feature type="compositionally biased region" description="Basic and acidic residues" evidence="1">
    <location>
        <begin position="191"/>
        <end position="203"/>
    </location>
</feature>
<dbReference type="EMBL" id="MCFE01000307">
    <property type="protein sequence ID" value="ORX91776.1"/>
    <property type="molecule type" value="Genomic_DNA"/>
</dbReference>
<proteinExistence type="predicted"/>